<evidence type="ECO:0000256" key="1">
    <source>
        <dbReference type="SAM" id="Phobius"/>
    </source>
</evidence>
<dbReference type="EMBL" id="MT104467">
    <property type="protein sequence ID" value="QJD54711.1"/>
    <property type="molecule type" value="Genomic_DNA"/>
</dbReference>
<organism evidence="2 3">
    <name type="scientific">Pseudomonas phage MR4</name>
    <dbReference type="NCBI Taxonomy" id="2711171"/>
    <lineage>
        <taxon>Viruses</taxon>
        <taxon>Duplodnaviria</taxon>
        <taxon>Heunggongvirae</taxon>
        <taxon>Uroviricota</taxon>
        <taxon>Caudoviricetes</taxon>
        <taxon>Autographivirales</taxon>
        <taxon>Gajwadongvirus</taxon>
        <taxon>Gajwadongvirus MR4</taxon>
    </lineage>
</organism>
<keyword evidence="3" id="KW-1185">Reference proteome</keyword>
<sequence length="128" mass="14184">MEGLAQLVRRSPVQIHALVLAVMTALSTTILILTQQLMSLRKLRRNEMSEVKIIVQVFPNLAVEGEEHTVTRVVALAECGSDVLCSEEYLVDQAVEQLEGFTREDVIAATKREVLRELTVNLVANGVL</sequence>
<proteinExistence type="predicted"/>
<evidence type="ECO:0000313" key="2">
    <source>
        <dbReference type="EMBL" id="QJD54711.1"/>
    </source>
</evidence>
<name>A0A6M3TAA3_9CAUD</name>
<accession>A0A6M3TAA3</accession>
<keyword evidence="1" id="KW-0812">Transmembrane</keyword>
<keyword evidence="1" id="KW-0472">Membrane</keyword>
<dbReference type="Proteomes" id="UP000503591">
    <property type="component" value="Genome"/>
</dbReference>
<feature type="transmembrane region" description="Helical" evidence="1">
    <location>
        <begin position="15"/>
        <end position="34"/>
    </location>
</feature>
<gene>
    <name evidence="2" type="ORF">PssvBMR4_gp13</name>
</gene>
<protein>
    <submittedName>
        <fullName evidence="2">Putative DNA primase</fullName>
    </submittedName>
</protein>
<reference evidence="2 3" key="1">
    <citation type="journal article" date="2020" name="Microb. Biotechnol.">
        <title>Phage biocontrol to combat Pseudomonas syringae pathogens causing disease in cherry.</title>
        <authorList>
            <person name="Rabiey M."/>
            <person name="Roy S.R."/>
            <person name="Holtappels D."/>
            <person name="Franceschetti L."/>
            <person name="Quilty B.J."/>
            <person name="Creeth R."/>
            <person name="Sundin G.W."/>
            <person name="Wagemans J."/>
            <person name="Lavigne R."/>
            <person name="Jackson R.W."/>
        </authorList>
    </citation>
    <scope>NUCLEOTIDE SEQUENCE [LARGE SCALE GENOMIC DNA]</scope>
</reference>
<keyword evidence="1" id="KW-1133">Transmembrane helix</keyword>
<evidence type="ECO:0000313" key="3">
    <source>
        <dbReference type="Proteomes" id="UP000503591"/>
    </source>
</evidence>